<dbReference type="InterPro" id="IPR019775">
    <property type="entry name" value="WD40_repeat_CS"/>
</dbReference>
<dbReference type="PROSITE" id="PS50294">
    <property type="entry name" value="WD_REPEATS_REGION"/>
    <property type="match status" value="4"/>
</dbReference>
<dbReference type="InterPro" id="IPR036047">
    <property type="entry name" value="F-box-like_dom_sf"/>
</dbReference>
<feature type="repeat" description="WD" evidence="3">
    <location>
        <begin position="377"/>
        <end position="418"/>
    </location>
</feature>
<dbReference type="Pfam" id="PF17005">
    <property type="entry name" value="WD40_like"/>
    <property type="match status" value="1"/>
</dbReference>
<evidence type="ECO:0000313" key="5">
    <source>
        <dbReference type="EMBL" id="KAG2207386.1"/>
    </source>
</evidence>
<dbReference type="SUPFAM" id="SSF81383">
    <property type="entry name" value="F-box domain"/>
    <property type="match status" value="1"/>
</dbReference>
<feature type="repeat" description="WD" evidence="3">
    <location>
        <begin position="297"/>
        <end position="336"/>
    </location>
</feature>
<evidence type="ECO:0000256" key="2">
    <source>
        <dbReference type="ARBA" id="ARBA00022737"/>
    </source>
</evidence>
<dbReference type="EMBL" id="JAEPRD010000025">
    <property type="protein sequence ID" value="KAG2207386.1"/>
    <property type="molecule type" value="Genomic_DNA"/>
</dbReference>
<evidence type="ECO:0000259" key="4">
    <source>
        <dbReference type="Pfam" id="PF12937"/>
    </source>
</evidence>
<feature type="non-terminal residue" evidence="5">
    <location>
        <position position="1"/>
    </location>
</feature>
<feature type="repeat" description="WD" evidence="3">
    <location>
        <begin position="337"/>
        <end position="376"/>
    </location>
</feature>
<dbReference type="InterPro" id="IPR001680">
    <property type="entry name" value="WD40_rpt"/>
</dbReference>
<dbReference type="Gene3D" id="1.20.1280.50">
    <property type="match status" value="1"/>
</dbReference>
<dbReference type="InterPro" id="IPR020472">
    <property type="entry name" value="WD40_PAC1"/>
</dbReference>
<dbReference type="Gene3D" id="2.130.10.10">
    <property type="entry name" value="YVTN repeat-like/Quinoprotein amine dehydrogenase"/>
    <property type="match status" value="1"/>
</dbReference>
<organism evidence="5 6">
    <name type="scientific">Mucor saturninus</name>
    <dbReference type="NCBI Taxonomy" id="64648"/>
    <lineage>
        <taxon>Eukaryota</taxon>
        <taxon>Fungi</taxon>
        <taxon>Fungi incertae sedis</taxon>
        <taxon>Mucoromycota</taxon>
        <taxon>Mucoromycotina</taxon>
        <taxon>Mucoromycetes</taxon>
        <taxon>Mucorales</taxon>
        <taxon>Mucorineae</taxon>
        <taxon>Mucoraceae</taxon>
        <taxon>Mucor</taxon>
    </lineage>
</organism>
<dbReference type="InterPro" id="IPR015943">
    <property type="entry name" value="WD40/YVTN_repeat-like_dom_sf"/>
</dbReference>
<dbReference type="PRINTS" id="PR00320">
    <property type="entry name" value="GPROTEINBRPT"/>
</dbReference>
<feature type="repeat" description="WD" evidence="3">
    <location>
        <begin position="190"/>
        <end position="207"/>
    </location>
</feature>
<feature type="repeat" description="WD" evidence="3">
    <location>
        <begin position="256"/>
        <end position="296"/>
    </location>
</feature>
<name>A0A8H7RA55_9FUNG</name>
<dbReference type="Pfam" id="PF00400">
    <property type="entry name" value="WD40"/>
    <property type="match status" value="1"/>
</dbReference>
<dbReference type="InterPro" id="IPR031544">
    <property type="entry name" value="WD40-like"/>
</dbReference>
<dbReference type="Proteomes" id="UP000603453">
    <property type="component" value="Unassembled WGS sequence"/>
</dbReference>
<dbReference type="InterPro" id="IPR001810">
    <property type="entry name" value="F-box_dom"/>
</dbReference>
<sequence>ELTLFLSLALDHIFRLMKTLPTQQVIKIIDRISPYLEQDIISANLSSLLQATRVCKNWKLLCEEQSVWRSLFKNRGWDYDQDEMDAYLSNTMTTTSPQTKVASVSLNRTFRHKSIRLYKPTPHKQAKELSHHYNWKSSSNCINWKRLYQNRFEIERRWVNGIQEIYEFPPLSTSLSELHKAEGIYCVQFDKNKYVTGSRDNTIKVWDKEGKCMQTIEGHTASVLCLQYNDTVIVSGSSDSTLMVSDLASGNHLRSLTGHSDSVLCLKLVGNDRVISCSKDRSLKLWNMDTGECIRTYQGHEAAVNAVQWMDNHIVSASGDRTIRIWNLETGECIKTLVGHSRGVACVDYDGSKIYSGSSDNTIKIWDAKTGECDYTLVGHTHLVRTIQLDKTANRLVSGCYNGMIKMWDLNERKLICDVSSLVHGRVLNLKFDFSKIVCCTNSLRVVVFNFAFDVNTKFLL</sequence>
<feature type="domain" description="F-box" evidence="4">
    <location>
        <begin position="44"/>
        <end position="73"/>
    </location>
</feature>
<dbReference type="Pfam" id="PF12937">
    <property type="entry name" value="F-box-like"/>
    <property type="match status" value="1"/>
</dbReference>
<evidence type="ECO:0000256" key="3">
    <source>
        <dbReference type="PROSITE-ProRule" id="PRU00221"/>
    </source>
</evidence>
<reference evidence="5" key="1">
    <citation type="submission" date="2020-12" db="EMBL/GenBank/DDBJ databases">
        <title>Metabolic potential, ecology and presence of endohyphal bacteria is reflected in genomic diversity of Mucoromycotina.</title>
        <authorList>
            <person name="Muszewska A."/>
            <person name="Okrasinska A."/>
            <person name="Steczkiewicz K."/>
            <person name="Drgas O."/>
            <person name="Orlowska M."/>
            <person name="Perlinska-Lenart U."/>
            <person name="Aleksandrzak-Piekarczyk T."/>
            <person name="Szatraj K."/>
            <person name="Zielenkiewicz U."/>
            <person name="Pilsyk S."/>
            <person name="Malc E."/>
            <person name="Mieczkowski P."/>
            <person name="Kruszewska J.S."/>
            <person name="Biernat P."/>
            <person name="Pawlowska J."/>
        </authorList>
    </citation>
    <scope>NUCLEOTIDE SEQUENCE</scope>
    <source>
        <strain evidence="5">WA0000017839</strain>
    </source>
</reference>
<dbReference type="PROSITE" id="PS50082">
    <property type="entry name" value="WD_REPEATS_2"/>
    <property type="match status" value="6"/>
</dbReference>
<keyword evidence="6" id="KW-1185">Reference proteome</keyword>
<dbReference type="CDD" id="cd00200">
    <property type="entry name" value="WD40"/>
    <property type="match status" value="1"/>
</dbReference>
<dbReference type="PANTHER" id="PTHR22847:SF745">
    <property type="entry name" value="F-BOX_WD REPEAT-CONTAINING PROTEIN 7"/>
    <property type="match status" value="1"/>
</dbReference>
<keyword evidence="2" id="KW-0677">Repeat</keyword>
<evidence type="ECO:0000256" key="1">
    <source>
        <dbReference type="ARBA" id="ARBA00022574"/>
    </source>
</evidence>
<keyword evidence="1 3" id="KW-0853">WD repeat</keyword>
<dbReference type="PANTHER" id="PTHR22847">
    <property type="entry name" value="WD40 REPEAT PROTEIN"/>
    <property type="match status" value="1"/>
</dbReference>
<gene>
    <name evidence="5" type="ORF">INT47_006861</name>
</gene>
<dbReference type="PROSITE" id="PS00678">
    <property type="entry name" value="WD_REPEATS_1"/>
    <property type="match status" value="4"/>
</dbReference>
<accession>A0A8H7RA55</accession>
<evidence type="ECO:0000313" key="6">
    <source>
        <dbReference type="Proteomes" id="UP000603453"/>
    </source>
</evidence>
<dbReference type="SUPFAM" id="SSF50978">
    <property type="entry name" value="WD40 repeat-like"/>
    <property type="match status" value="1"/>
</dbReference>
<dbReference type="AlphaFoldDB" id="A0A8H7RA55"/>
<comment type="caution">
    <text evidence="5">The sequence shown here is derived from an EMBL/GenBank/DDBJ whole genome shotgun (WGS) entry which is preliminary data.</text>
</comment>
<protein>
    <recommendedName>
        <fullName evidence="4">F-box domain-containing protein</fullName>
    </recommendedName>
</protein>
<feature type="repeat" description="WD" evidence="3">
    <location>
        <begin position="216"/>
        <end position="255"/>
    </location>
</feature>
<dbReference type="OrthoDB" id="19711at2759"/>
<proteinExistence type="predicted"/>
<dbReference type="SMART" id="SM00320">
    <property type="entry name" value="WD40"/>
    <property type="match status" value="6"/>
</dbReference>
<dbReference type="InterPro" id="IPR036322">
    <property type="entry name" value="WD40_repeat_dom_sf"/>
</dbReference>